<evidence type="ECO:0000313" key="2">
    <source>
        <dbReference type="Proteomes" id="UP000582213"/>
    </source>
</evidence>
<organism evidence="1 2">
    <name type="scientific">Sulfurisphaera ohwakuensis</name>
    <dbReference type="NCBI Taxonomy" id="69656"/>
    <lineage>
        <taxon>Archaea</taxon>
        <taxon>Thermoproteota</taxon>
        <taxon>Thermoprotei</taxon>
        <taxon>Sulfolobales</taxon>
        <taxon>Sulfolobaceae</taxon>
        <taxon>Sulfurisphaera</taxon>
    </lineage>
</organism>
<comment type="caution">
    <text evidence="1">The sequence shown here is derived from an EMBL/GenBank/DDBJ whole genome shotgun (WGS) entry which is preliminary data.</text>
</comment>
<sequence>MLIKTIIMGKSSLKVFKELSILPLVEKIFKVEDRVYVAYRIIKIDGLYYYDVVYVKGKPDFYFCFEFSWRSL</sequence>
<accession>A0A7J9RYH3</accession>
<name>A0A7J9RYH3_SULOH</name>
<dbReference type="AlphaFoldDB" id="A0A7J9RYH3"/>
<gene>
    <name evidence="1" type="ORF">HNQ62_002935</name>
</gene>
<dbReference type="Proteomes" id="UP000582213">
    <property type="component" value="Unassembled WGS sequence"/>
</dbReference>
<proteinExistence type="predicted"/>
<protein>
    <submittedName>
        <fullName evidence="1">Uncharacterized protein</fullName>
    </submittedName>
</protein>
<dbReference type="EMBL" id="JACHFY010000048">
    <property type="protein sequence ID" value="MBB5255160.1"/>
    <property type="molecule type" value="Genomic_DNA"/>
</dbReference>
<reference evidence="1 2" key="1">
    <citation type="submission" date="2020-08" db="EMBL/GenBank/DDBJ databases">
        <title>Genomic Encyclopedia of Type Strains, Phase IV (KMG-IV): sequencing the most valuable type-strain genomes for metagenomic binning, comparative biology and taxonomic classification.</title>
        <authorList>
            <person name="Goeker M."/>
        </authorList>
    </citation>
    <scope>NUCLEOTIDE SEQUENCE [LARGE SCALE GENOMIC DNA]</scope>
    <source>
        <strain evidence="1 2">DSM 12421</strain>
    </source>
</reference>
<evidence type="ECO:0000313" key="1">
    <source>
        <dbReference type="EMBL" id="MBB5255160.1"/>
    </source>
</evidence>